<dbReference type="Proteomes" id="UP000007089">
    <property type="component" value="Chromosome"/>
</dbReference>
<dbReference type="AlphaFoldDB" id="B8J8V8"/>
<dbReference type="SUPFAM" id="SSF53335">
    <property type="entry name" value="S-adenosyl-L-methionine-dependent methyltransferases"/>
    <property type="match status" value="1"/>
</dbReference>
<evidence type="ECO:0000259" key="4">
    <source>
        <dbReference type="Pfam" id="PF13649"/>
    </source>
</evidence>
<dbReference type="KEGG" id="acp:A2cp1_0197"/>
<dbReference type="InterPro" id="IPR029063">
    <property type="entry name" value="SAM-dependent_MTases_sf"/>
</dbReference>
<reference evidence="5" key="1">
    <citation type="submission" date="2009-01" db="EMBL/GenBank/DDBJ databases">
        <title>Complete sequence of Anaeromyxobacter dehalogenans 2CP-1.</title>
        <authorList>
            <consortium name="US DOE Joint Genome Institute"/>
            <person name="Lucas S."/>
            <person name="Copeland A."/>
            <person name="Lapidus A."/>
            <person name="Glavina del Rio T."/>
            <person name="Dalin E."/>
            <person name="Tice H."/>
            <person name="Bruce D."/>
            <person name="Goodwin L."/>
            <person name="Pitluck S."/>
            <person name="Saunders E."/>
            <person name="Brettin T."/>
            <person name="Detter J.C."/>
            <person name="Han C."/>
            <person name="Larimer F."/>
            <person name="Land M."/>
            <person name="Hauser L."/>
            <person name="Kyrpides N."/>
            <person name="Ovchinnikova G."/>
            <person name="Beliaev A.S."/>
            <person name="Richardson P."/>
        </authorList>
    </citation>
    <scope>NUCLEOTIDE SEQUENCE</scope>
    <source>
        <strain evidence="5">2CP-1</strain>
    </source>
</reference>
<keyword evidence="1 5" id="KW-0489">Methyltransferase</keyword>
<dbReference type="GO" id="GO:0032259">
    <property type="term" value="P:methylation"/>
    <property type="evidence" value="ECO:0007669"/>
    <property type="project" value="UniProtKB-KW"/>
</dbReference>
<evidence type="ECO:0000313" key="5">
    <source>
        <dbReference type="EMBL" id="ACL63556.1"/>
    </source>
</evidence>
<gene>
    <name evidence="5" type="ordered locus">A2cp1_0197</name>
</gene>
<proteinExistence type="predicted"/>
<dbReference type="Gene3D" id="3.40.50.150">
    <property type="entry name" value="Vaccinia Virus protein VP39"/>
    <property type="match status" value="1"/>
</dbReference>
<dbReference type="Pfam" id="PF13649">
    <property type="entry name" value="Methyltransf_25"/>
    <property type="match status" value="1"/>
</dbReference>
<evidence type="ECO:0000256" key="2">
    <source>
        <dbReference type="ARBA" id="ARBA00022679"/>
    </source>
</evidence>
<dbReference type="GO" id="GO:0008168">
    <property type="term" value="F:methyltransferase activity"/>
    <property type="evidence" value="ECO:0007669"/>
    <property type="project" value="UniProtKB-KW"/>
</dbReference>
<dbReference type="RefSeq" id="WP_012631623.1">
    <property type="nucleotide sequence ID" value="NC_011891.1"/>
</dbReference>
<evidence type="ECO:0000256" key="1">
    <source>
        <dbReference type="ARBA" id="ARBA00022603"/>
    </source>
</evidence>
<dbReference type="EMBL" id="CP001359">
    <property type="protein sequence ID" value="ACL63556.1"/>
    <property type="molecule type" value="Genomic_DNA"/>
</dbReference>
<feature type="domain" description="Methyltransferase" evidence="4">
    <location>
        <begin position="42"/>
        <end position="135"/>
    </location>
</feature>
<keyword evidence="2" id="KW-0808">Transferase</keyword>
<keyword evidence="3" id="KW-0949">S-adenosyl-L-methionine</keyword>
<evidence type="ECO:0000256" key="3">
    <source>
        <dbReference type="ARBA" id="ARBA00022691"/>
    </source>
</evidence>
<dbReference type="CDD" id="cd02440">
    <property type="entry name" value="AdoMet_MTases"/>
    <property type="match status" value="1"/>
</dbReference>
<dbReference type="HOGENOM" id="CLU_056435_4_3_7"/>
<accession>B8J8V8</accession>
<dbReference type="PANTHER" id="PTHR43464">
    <property type="entry name" value="METHYLTRANSFERASE"/>
    <property type="match status" value="1"/>
</dbReference>
<organism evidence="5 6">
    <name type="scientific">Anaeromyxobacter dehalogenans (strain ATCC BAA-258 / DSM 21875 / 2CP-1)</name>
    <dbReference type="NCBI Taxonomy" id="455488"/>
    <lineage>
        <taxon>Bacteria</taxon>
        <taxon>Pseudomonadati</taxon>
        <taxon>Myxococcota</taxon>
        <taxon>Myxococcia</taxon>
        <taxon>Myxococcales</taxon>
        <taxon>Cystobacterineae</taxon>
        <taxon>Anaeromyxobacteraceae</taxon>
        <taxon>Anaeromyxobacter</taxon>
    </lineage>
</organism>
<sequence>MADSQRRVFDDRYREGTPPWDIGRPQAELVALAEAGEIVGDVLDVGCGTGENALHLAALGKRVLGVDGSPTAIARALEKAAARGLQVPFLVADALDLKALHRRFETAVDCGLFHVFDRADRRTYAQSLTEVLSPGSTLHLLCFSDEEPPGPGPRRISESDVRDAFRSIFALTRLREARFERLGADPARAWLATLVRI</sequence>
<protein>
    <submittedName>
        <fullName evidence="5">Methyltransferase type 11</fullName>
    </submittedName>
</protein>
<evidence type="ECO:0000313" key="6">
    <source>
        <dbReference type="Proteomes" id="UP000007089"/>
    </source>
</evidence>
<name>B8J8V8_ANAD2</name>
<keyword evidence="6" id="KW-1185">Reference proteome</keyword>
<dbReference type="InterPro" id="IPR041698">
    <property type="entry name" value="Methyltransf_25"/>
</dbReference>
<dbReference type="PANTHER" id="PTHR43464:SF19">
    <property type="entry name" value="UBIQUINONE BIOSYNTHESIS O-METHYLTRANSFERASE, MITOCHONDRIAL"/>
    <property type="match status" value="1"/>
</dbReference>